<organism evidence="1 2">
    <name type="scientific">Hyalomma asiaticum</name>
    <name type="common">Tick</name>
    <dbReference type="NCBI Taxonomy" id="266040"/>
    <lineage>
        <taxon>Eukaryota</taxon>
        <taxon>Metazoa</taxon>
        <taxon>Ecdysozoa</taxon>
        <taxon>Arthropoda</taxon>
        <taxon>Chelicerata</taxon>
        <taxon>Arachnida</taxon>
        <taxon>Acari</taxon>
        <taxon>Parasitiformes</taxon>
        <taxon>Ixodida</taxon>
        <taxon>Ixodoidea</taxon>
        <taxon>Ixodidae</taxon>
        <taxon>Hyalomminae</taxon>
        <taxon>Hyalomma</taxon>
    </lineage>
</organism>
<proteinExistence type="predicted"/>
<sequence>MEMTSGAPDVTMSVVVSSDLSVRVFSRNVLIFSSEQLCIPSKISDFRVLVDLLDSVESYTTKKTTPKQDEVQGTLKLWWKIVNVTTPEKGHRQRDVWQEPVRDMHCQQIEFLDNFVTWLDAWSCRGTHFNGLTKETHFALRLSTYALIEQARYCLHELGFRYVLLGKFQTDSLEARFGKYRQLYGSQYNVSITQVFEAETKIRLQNTLVLEDLPSSKQEGKTLNVDTLISKYITLTEESLKVSASDMHAITYIAGYCAYAALKRQPCDDCRAQLTVADRELEHRRRWPELEKSFQLTCFLGKLPVKGQLQVPVTYAGRTVNATLVVLGCSGPNLWRRDIIQAFQLTGGPVLKVDVHDDHLDTGLVSPRELAALTARHVILKPVMRYIGEGRQRKLLSTQEALRPLFQKKDELMCSHVIVHWGHRAVRSEYHSRNSPWMPGCSKYGLFESSDRIETSTSSKTHRWTPGRPGKGLQEAMAHHAGHIQVRVEAHAAAVGVHESDARWLERVFWRALSVSAGPQ</sequence>
<dbReference type="EMBL" id="CM023491">
    <property type="protein sequence ID" value="KAH6941469.1"/>
    <property type="molecule type" value="Genomic_DNA"/>
</dbReference>
<gene>
    <name evidence="1" type="ORF">HPB50_018691</name>
</gene>
<dbReference type="Proteomes" id="UP000821845">
    <property type="component" value="Chromosome 11"/>
</dbReference>
<keyword evidence="2" id="KW-1185">Reference proteome</keyword>
<evidence type="ECO:0000313" key="2">
    <source>
        <dbReference type="Proteomes" id="UP000821845"/>
    </source>
</evidence>
<accession>A0ACB7T9B7</accession>
<name>A0ACB7T9B7_HYAAI</name>
<evidence type="ECO:0000313" key="1">
    <source>
        <dbReference type="EMBL" id="KAH6941469.1"/>
    </source>
</evidence>
<reference evidence="1" key="1">
    <citation type="submission" date="2020-05" db="EMBL/GenBank/DDBJ databases">
        <title>Large-scale comparative analyses of tick genomes elucidate their genetic diversity and vector capacities.</title>
        <authorList>
            <person name="Jia N."/>
            <person name="Wang J."/>
            <person name="Shi W."/>
            <person name="Du L."/>
            <person name="Sun Y."/>
            <person name="Zhan W."/>
            <person name="Jiang J."/>
            <person name="Wang Q."/>
            <person name="Zhang B."/>
            <person name="Ji P."/>
            <person name="Sakyi L.B."/>
            <person name="Cui X."/>
            <person name="Yuan T."/>
            <person name="Jiang B."/>
            <person name="Yang W."/>
            <person name="Lam T.T.-Y."/>
            <person name="Chang Q."/>
            <person name="Ding S."/>
            <person name="Wang X."/>
            <person name="Zhu J."/>
            <person name="Ruan X."/>
            <person name="Zhao L."/>
            <person name="Wei J."/>
            <person name="Que T."/>
            <person name="Du C."/>
            <person name="Cheng J."/>
            <person name="Dai P."/>
            <person name="Han X."/>
            <person name="Huang E."/>
            <person name="Gao Y."/>
            <person name="Liu J."/>
            <person name="Shao H."/>
            <person name="Ye R."/>
            <person name="Li L."/>
            <person name="Wei W."/>
            <person name="Wang X."/>
            <person name="Wang C."/>
            <person name="Yang T."/>
            <person name="Huo Q."/>
            <person name="Li W."/>
            <person name="Guo W."/>
            <person name="Chen H."/>
            <person name="Zhou L."/>
            <person name="Ni X."/>
            <person name="Tian J."/>
            <person name="Zhou Y."/>
            <person name="Sheng Y."/>
            <person name="Liu T."/>
            <person name="Pan Y."/>
            <person name="Xia L."/>
            <person name="Li J."/>
            <person name="Zhao F."/>
            <person name="Cao W."/>
        </authorList>
    </citation>
    <scope>NUCLEOTIDE SEQUENCE</scope>
    <source>
        <strain evidence="1">Hyas-2018</strain>
    </source>
</reference>
<comment type="caution">
    <text evidence="1">The sequence shown here is derived from an EMBL/GenBank/DDBJ whole genome shotgun (WGS) entry which is preliminary data.</text>
</comment>
<protein>
    <submittedName>
        <fullName evidence="1">Uncharacterized protein</fullName>
    </submittedName>
</protein>